<dbReference type="Pfam" id="PF00144">
    <property type="entry name" value="Beta-lactamase"/>
    <property type="match status" value="1"/>
</dbReference>
<dbReference type="Proteomes" id="UP000782241">
    <property type="component" value="Unassembled WGS sequence"/>
</dbReference>
<gene>
    <name evidence="5" type="ORF">KAF25_011041</name>
</gene>
<comment type="caution">
    <text evidence="5">The sequence shown here is derived from an EMBL/GenBank/DDBJ whole genome shotgun (WGS) entry which is preliminary data.</text>
</comment>
<keyword evidence="6" id="KW-1185">Reference proteome</keyword>
<dbReference type="Gene3D" id="3.40.710.10">
    <property type="entry name" value="DD-peptidase/beta-lactamase superfamily"/>
    <property type="match status" value="1"/>
</dbReference>
<dbReference type="PANTHER" id="PTHR22935">
    <property type="entry name" value="PENICILLIN-BINDING PROTEIN"/>
    <property type="match status" value="1"/>
</dbReference>
<accession>A0A9P7H1N6</accession>
<dbReference type="InterPro" id="IPR051478">
    <property type="entry name" value="Beta-lactamase-like_AB/R"/>
</dbReference>
<evidence type="ECO:0000259" key="3">
    <source>
        <dbReference type="Pfam" id="PF00144"/>
    </source>
</evidence>
<dbReference type="InterPro" id="IPR012338">
    <property type="entry name" value="Beta-lactam/transpept-like"/>
</dbReference>
<dbReference type="PANTHER" id="PTHR22935:SF97">
    <property type="entry name" value="BETA-LACTAMASE-RELATED DOMAIN-CONTAINING PROTEIN"/>
    <property type="match status" value="1"/>
</dbReference>
<reference evidence="5" key="1">
    <citation type="submission" date="2021-04" db="EMBL/GenBank/DDBJ databases">
        <title>Draft genome of Fusarium avenaceum strain F156N33, isolated from an atmospheric sample in Virginia.</title>
        <authorList>
            <person name="Yang S."/>
            <person name="Vinatzer B.A."/>
            <person name="Coleman J."/>
        </authorList>
    </citation>
    <scope>NUCLEOTIDE SEQUENCE</scope>
    <source>
        <strain evidence="5">F156N33</strain>
    </source>
</reference>
<dbReference type="InterPro" id="IPR058664">
    <property type="entry name" value="ARB_00930-like_C"/>
</dbReference>
<feature type="chain" id="PRO_5040378026" description="Beta-lactamase-related domain-containing protein" evidence="2">
    <location>
        <begin position="22"/>
        <end position="591"/>
    </location>
</feature>
<organism evidence="5 6">
    <name type="scientific">Fusarium avenaceum</name>
    <dbReference type="NCBI Taxonomy" id="40199"/>
    <lineage>
        <taxon>Eukaryota</taxon>
        <taxon>Fungi</taxon>
        <taxon>Dikarya</taxon>
        <taxon>Ascomycota</taxon>
        <taxon>Pezizomycotina</taxon>
        <taxon>Sordariomycetes</taxon>
        <taxon>Hypocreomycetidae</taxon>
        <taxon>Hypocreales</taxon>
        <taxon>Nectriaceae</taxon>
        <taxon>Fusarium</taxon>
        <taxon>Fusarium tricinctum species complex</taxon>
    </lineage>
</organism>
<feature type="compositionally biased region" description="Low complexity" evidence="1">
    <location>
        <begin position="527"/>
        <end position="540"/>
    </location>
</feature>
<dbReference type="SUPFAM" id="SSF56601">
    <property type="entry name" value="beta-lactamase/transpeptidase-like"/>
    <property type="match status" value="1"/>
</dbReference>
<dbReference type="EMBL" id="JAGPUO010000019">
    <property type="protein sequence ID" value="KAG5656872.1"/>
    <property type="molecule type" value="Genomic_DNA"/>
</dbReference>
<evidence type="ECO:0000313" key="6">
    <source>
        <dbReference type="Proteomes" id="UP000782241"/>
    </source>
</evidence>
<evidence type="ECO:0000256" key="1">
    <source>
        <dbReference type="SAM" id="MobiDB-lite"/>
    </source>
</evidence>
<evidence type="ECO:0000256" key="2">
    <source>
        <dbReference type="SAM" id="SignalP"/>
    </source>
</evidence>
<protein>
    <recommendedName>
        <fullName evidence="7">Beta-lactamase-related domain-containing protein</fullName>
    </recommendedName>
</protein>
<sequence>MHRLNLFLSLGLAVLPQQAQAEQTPCPLLGAIFPPVQHPLKSTNFSDTIANLTTTFDDLDKDGTLDGLNTTFYVQAFSTSDTLFHYKYVPQGMKGFLTSDTLNEDTVFRIGSISKLLTVYTLLAEVGMKRMNDPVTKWVPELARVVKKNKGDPTRKVQWDEVTIGQLAGQMAGINRDFGLYDLESNFESTHEDPEKYGLPLLGKNDSPKCSIAEPSLGPCSRKQFFQGVTAETFLPITSTGNTPVYSNMAYQILAYALEGMTGKSFEKSIKSSLLSPLSMKRTTLEAPKDKKNAMIPENELVSSWNMTLGDATPYGGMFSTIADMTRLGQSIFKSSILEPATTRSWLKPISHTANVYFSVGMPWEIRRMNLPLGRGKRVVDLYTKNGALGLYTAIFVLSPDHEIGYVALIAGSGRDSLLSYLPEVLAETLLPAAEDAARETAAARFAGSFEGPKSQITVEMDDTLVVRNWTRGDVDIIATQTAILYPGLDVSVVLRLYPMGLEGNGRMSFRAIFEVNAKGGSEAESDANATETETETGASPFTGGCLSWGGVGTLSYGNIGFDDFEFEIDQNGKATGIRARVMRETLEKVD</sequence>
<keyword evidence="2" id="KW-0732">Signal</keyword>
<evidence type="ECO:0000259" key="4">
    <source>
        <dbReference type="Pfam" id="PF26335"/>
    </source>
</evidence>
<dbReference type="AlphaFoldDB" id="A0A9P7H1N6"/>
<evidence type="ECO:0008006" key="7">
    <source>
        <dbReference type="Google" id="ProtNLM"/>
    </source>
</evidence>
<feature type="signal peptide" evidence="2">
    <location>
        <begin position="1"/>
        <end position="21"/>
    </location>
</feature>
<feature type="region of interest" description="Disordered" evidence="1">
    <location>
        <begin position="521"/>
        <end position="542"/>
    </location>
</feature>
<proteinExistence type="predicted"/>
<feature type="domain" description="Beta-lactamase-like ARB-00930-like C-terminal" evidence="4">
    <location>
        <begin position="438"/>
        <end position="590"/>
    </location>
</feature>
<dbReference type="Pfam" id="PF26335">
    <property type="entry name" value="ARB_00930_C"/>
    <property type="match status" value="1"/>
</dbReference>
<name>A0A9P7H1N6_9HYPO</name>
<feature type="domain" description="Beta-lactamase-related" evidence="3">
    <location>
        <begin position="100"/>
        <end position="418"/>
    </location>
</feature>
<dbReference type="InterPro" id="IPR001466">
    <property type="entry name" value="Beta-lactam-related"/>
</dbReference>
<evidence type="ECO:0000313" key="5">
    <source>
        <dbReference type="EMBL" id="KAG5656872.1"/>
    </source>
</evidence>